<dbReference type="InterPro" id="IPR006865">
    <property type="entry name" value="DUF629"/>
</dbReference>
<protein>
    <recommendedName>
        <fullName evidence="4">C2H2-type domain-containing protein</fullName>
    </recommendedName>
</protein>
<dbReference type="PROSITE" id="PS00028">
    <property type="entry name" value="ZINC_FINGER_C2H2_1"/>
    <property type="match status" value="1"/>
</dbReference>
<feature type="compositionally biased region" description="Basic and acidic residues" evidence="3">
    <location>
        <begin position="678"/>
        <end position="697"/>
    </location>
</feature>
<feature type="compositionally biased region" description="Basic residues" evidence="3">
    <location>
        <begin position="629"/>
        <end position="640"/>
    </location>
</feature>
<feature type="compositionally biased region" description="Basic and acidic residues" evidence="3">
    <location>
        <begin position="655"/>
        <end position="671"/>
    </location>
</feature>
<evidence type="ECO:0000256" key="1">
    <source>
        <dbReference type="ARBA" id="ARBA00022786"/>
    </source>
</evidence>
<gene>
    <name evidence="5" type="ordered locus">AALP_Aa1g326800</name>
</gene>
<feature type="compositionally biased region" description="Basic residues" evidence="3">
    <location>
        <begin position="1434"/>
        <end position="1445"/>
    </location>
</feature>
<keyword evidence="6" id="KW-1185">Reference proteome</keyword>
<feature type="domain" description="C2H2-type" evidence="4">
    <location>
        <begin position="250"/>
        <end position="271"/>
    </location>
</feature>
<evidence type="ECO:0000256" key="3">
    <source>
        <dbReference type="SAM" id="MobiDB-lite"/>
    </source>
</evidence>
<dbReference type="PANTHER" id="PTHR22975">
    <property type="entry name" value="UBIQUITIN SPECIFIC PROTEINASE"/>
    <property type="match status" value="1"/>
</dbReference>
<dbReference type="Gramene" id="KFK44968">
    <property type="protein sequence ID" value="KFK44968"/>
    <property type="gene ID" value="AALP_AA1G326800"/>
</dbReference>
<reference evidence="6" key="1">
    <citation type="journal article" date="2015" name="Nat. Plants">
        <title>Genome expansion of Arabis alpina linked with retrotransposition and reduced symmetric DNA methylation.</title>
        <authorList>
            <person name="Willing E.M."/>
            <person name="Rawat V."/>
            <person name="Mandakova T."/>
            <person name="Maumus F."/>
            <person name="James G.V."/>
            <person name="Nordstroem K.J."/>
            <person name="Becker C."/>
            <person name="Warthmann N."/>
            <person name="Chica C."/>
            <person name="Szarzynska B."/>
            <person name="Zytnicki M."/>
            <person name="Albani M.C."/>
            <person name="Kiefer C."/>
            <person name="Bergonzi S."/>
            <person name="Castaings L."/>
            <person name="Mateos J.L."/>
            <person name="Berns M.C."/>
            <person name="Bujdoso N."/>
            <person name="Piofczyk T."/>
            <person name="de Lorenzo L."/>
            <person name="Barrero-Sicilia C."/>
            <person name="Mateos I."/>
            <person name="Piednoel M."/>
            <person name="Hagmann J."/>
            <person name="Chen-Min-Tao R."/>
            <person name="Iglesias-Fernandez R."/>
            <person name="Schuster S.C."/>
            <person name="Alonso-Blanco C."/>
            <person name="Roudier F."/>
            <person name="Carbonero P."/>
            <person name="Paz-Ares J."/>
            <person name="Davis S.J."/>
            <person name="Pecinka A."/>
            <person name="Quesneville H."/>
            <person name="Colot V."/>
            <person name="Lysak M.A."/>
            <person name="Weigel D."/>
            <person name="Coupland G."/>
            <person name="Schneeberger K."/>
        </authorList>
    </citation>
    <scope>NUCLEOTIDE SEQUENCE [LARGE SCALE GENOMIC DNA]</scope>
    <source>
        <strain evidence="6">cv. Pajares</strain>
    </source>
</reference>
<evidence type="ECO:0000313" key="5">
    <source>
        <dbReference type="EMBL" id="KFK44968.1"/>
    </source>
</evidence>
<dbReference type="InterPro" id="IPR001394">
    <property type="entry name" value="Peptidase_C19_UCH"/>
</dbReference>
<keyword evidence="1" id="KW-0833">Ubl conjugation pathway</keyword>
<feature type="region of interest" description="Disordered" evidence="3">
    <location>
        <begin position="621"/>
        <end position="717"/>
    </location>
</feature>
<dbReference type="GO" id="GO:0004843">
    <property type="term" value="F:cysteine-type deubiquitinase activity"/>
    <property type="evidence" value="ECO:0007669"/>
    <property type="project" value="InterPro"/>
</dbReference>
<sequence>MEIPAFNDASLKHPKGKELFERAKSFYAKQDYINALKEIEDLSLVKLNDDGDKATVNLLQGAIFRVLSENTDNTDVKYTYLLGSVESFWMHHASSGIAALSFFELAEHLGSVFYYKRALAKAKRSGDAVKELEGFKDIIETAELKIAESKTGVASTVKKCEERVIESKEKEETRKIDFDLVKRLKLYWDDMDVEIRRNFLKVSVAEFKSFVKRLYDTEGLGPIDQKKGLGRLEQVLASAKQDRKWMFWMCRTCAKKFSSADECKNHFEQEHGAKLQLNPGNGVVEMISETLAQKISVGGWEPVDAVAAVEMIKNQLKNVEAFAYENGWSKHWPLAADEERRELLHEIHLLLVSFYDRKVFSSRIQDWLMDVVVKYFETLEVSKDILTKCLLLETPQSICFLECVELNQILDFLKTIKCERDDGTDLVCRAVDSFCGGTRVKEKIDFDHKFSFLLLDKELLQGKIPQLDDEGTINVVNPNAHYAKANGDYILSWLADNSSRYENFRFSRPITFLMKSRNFVYSKMKGEGIFLKIKGPLLSSIAHLKTLFTYKISYKVPRMDTKILLIEQSRINLLNQLIKLSVVDYRSYILGPLKKFLLQGILDMGSKAKAAAENAALLLEEEEKEKTPQSKKKNKNKNKVQQKTAASISSPLDTIVEHEPEITVSSERDQLEISSNTDKQDEERHAWGKSTKADPGCERASQLTDMPGENSLSKHLESAHGAAATRCNSALEMTLRALCNIEVLKDYLVQNKDEFPDKIQEQVSFAIRNYFAAFASEAIKEKGFHSYLVENILDCLEPRDAAGVLVSILEFWPCWKNPEIESVVTRLFTLGEYERMSCQCGKKPNYQEQSSYGMVMAADSIRDLKCAFGNIKFDDILKMTRMEDKMLCECGKANFVHRSMSTCPFIFTIVLKWVKDETEEESSDTTKALDSEIDISKLYEGVKPNTIYQLVSMVCYGEEEGYNCLAYKMNQWFSLKDEALLEEGLVGDWEDVVRFCKERKVRPEILFYEDPEGKELFERAKSFYAQQDYINALKEIEDLSFVNLNDVDEGNRVVEMISEARAQKISVGGWEPVDAEASAKMIKNQLEEVKAFAYENGWSQDWPLATDEERSKLLHEIQELLVSLYEHKVLPGSILGWIMDFVVKHLENFGVPEHILTECLLLETPQNLVCRAVDSFCGGTRVKEKIDFDRKFSILLLDKRLLQGKIAQLDDEGTCNVLNPNAHYTKERAHGDYILSWTLGAKYRKKLMVLCFDASLDEVKKLCILEDERRRNIPEDQRTSYATLICDKYEKLTARDSLAARVDLSVARQVLEAASVPTFDCPDSEDSLNVIREHRTATDDSVLISIENLKLVVNNKIFYKVPRMDTKILLIEKSRINLLNQLIKLSVVDYRSYILGPLKNFLLQGILDIESKAKTAAENAALLLKEEEEEKKPPSKKKKNKRNKKNSTSISSPLDTIVEREPEDTVSSERDQLKVSSNTNNQEKVAKGDPGCEKASQLTDMPGENSRSKHLESAHGAAATRCDSALEMTLKALCNIKVLKEYLVQNKDQFPDDLQEQVPSLIQGYFVAFASEQIEQVHSYFVENLLACLEPREAAGVLLSILEFWPCWKNPEIESVVTHLFTLDEYETMSCCKCGKNPNYPEQSSYGMVMAADSIRELKCDFENMKFYDILKMTRMEDKMLCECGKANFVHRIMTTCPFIFTIVLEWVKDETAEEISETAKALDREIDISKIYEGLKPNTKYRLVSMVGYGEEEGYICLACKTNKWFCLKEGVGDWKDVVRFCVDRKVRPEILFYEAVWSMA</sequence>
<dbReference type="Proteomes" id="UP000029120">
    <property type="component" value="Chromosome 1"/>
</dbReference>
<keyword evidence="2" id="KW-0378">Hydrolase</keyword>
<dbReference type="InterPro" id="IPR052398">
    <property type="entry name" value="Ubiquitin_hydrolase_53/54"/>
</dbReference>
<dbReference type="Pfam" id="PF04780">
    <property type="entry name" value="DUF629"/>
    <property type="match status" value="3"/>
</dbReference>
<evidence type="ECO:0000256" key="2">
    <source>
        <dbReference type="ARBA" id="ARBA00022801"/>
    </source>
</evidence>
<dbReference type="Pfam" id="PF04781">
    <property type="entry name" value="DUF627"/>
    <property type="match status" value="1"/>
</dbReference>
<dbReference type="GO" id="GO:0016579">
    <property type="term" value="P:protein deubiquitination"/>
    <property type="evidence" value="ECO:0007669"/>
    <property type="project" value="InterPro"/>
</dbReference>
<dbReference type="InterPro" id="IPR013087">
    <property type="entry name" value="Znf_C2H2_type"/>
</dbReference>
<feature type="compositionally biased region" description="Polar residues" evidence="3">
    <location>
        <begin position="1474"/>
        <end position="1483"/>
    </location>
</feature>
<dbReference type="eggNOG" id="KOG1887">
    <property type="taxonomic scope" value="Eukaryota"/>
</dbReference>
<evidence type="ECO:0000313" key="6">
    <source>
        <dbReference type="Proteomes" id="UP000029120"/>
    </source>
</evidence>
<feature type="region of interest" description="Disordered" evidence="3">
    <location>
        <begin position="1425"/>
        <end position="1512"/>
    </location>
</feature>
<dbReference type="InterPro" id="IPR006866">
    <property type="entry name" value="DUF627_N"/>
</dbReference>
<dbReference type="OrthoDB" id="205782at2759"/>
<dbReference type="Pfam" id="PF00443">
    <property type="entry name" value="UCH"/>
    <property type="match status" value="2"/>
</dbReference>
<organism evidence="5 6">
    <name type="scientific">Arabis alpina</name>
    <name type="common">Alpine rock-cress</name>
    <dbReference type="NCBI Taxonomy" id="50452"/>
    <lineage>
        <taxon>Eukaryota</taxon>
        <taxon>Viridiplantae</taxon>
        <taxon>Streptophyta</taxon>
        <taxon>Embryophyta</taxon>
        <taxon>Tracheophyta</taxon>
        <taxon>Spermatophyta</taxon>
        <taxon>Magnoliopsida</taxon>
        <taxon>eudicotyledons</taxon>
        <taxon>Gunneridae</taxon>
        <taxon>Pentapetalae</taxon>
        <taxon>rosids</taxon>
        <taxon>malvids</taxon>
        <taxon>Brassicales</taxon>
        <taxon>Brassicaceae</taxon>
        <taxon>Arabideae</taxon>
        <taxon>Arabis</taxon>
    </lineage>
</organism>
<accession>A0A087HS66</accession>
<dbReference type="PANTHER" id="PTHR22975:SF20">
    <property type="entry name" value="UBIQUITIN CARBOXYL-TERMINAL HYDROLASE-RELATED PROTEIN-RELATED"/>
    <property type="match status" value="1"/>
</dbReference>
<dbReference type="EMBL" id="CM002869">
    <property type="protein sequence ID" value="KFK44968.1"/>
    <property type="molecule type" value="Genomic_DNA"/>
</dbReference>
<proteinExistence type="predicted"/>
<name>A0A087HS66_ARAAL</name>
<evidence type="ECO:0000259" key="4">
    <source>
        <dbReference type="PROSITE" id="PS00028"/>
    </source>
</evidence>